<evidence type="ECO:0000256" key="6">
    <source>
        <dbReference type="RuleBase" id="RU003345"/>
    </source>
</evidence>
<comment type="subcellular location">
    <subcellularLocation>
        <location evidence="7">Mitochondrion</location>
    </subcellularLocation>
</comment>
<dbReference type="SUPFAM" id="SSF53720">
    <property type="entry name" value="ALDH-like"/>
    <property type="match status" value="1"/>
</dbReference>
<dbReference type="OrthoDB" id="310895at2759"/>
<dbReference type="InterPro" id="IPR016161">
    <property type="entry name" value="Ald_DH/histidinol_DH"/>
</dbReference>
<feature type="active site" evidence="5">
    <location>
        <position position="271"/>
    </location>
</feature>
<dbReference type="NCBIfam" id="TIGR01780">
    <property type="entry name" value="SSADH"/>
    <property type="match status" value="1"/>
</dbReference>
<organism evidence="9 10">
    <name type="scientific">Cryptotermes secundus</name>
    <dbReference type="NCBI Taxonomy" id="105785"/>
    <lineage>
        <taxon>Eukaryota</taxon>
        <taxon>Metazoa</taxon>
        <taxon>Ecdysozoa</taxon>
        <taxon>Arthropoda</taxon>
        <taxon>Hexapoda</taxon>
        <taxon>Insecta</taxon>
        <taxon>Pterygota</taxon>
        <taxon>Neoptera</taxon>
        <taxon>Polyneoptera</taxon>
        <taxon>Dictyoptera</taxon>
        <taxon>Blattodea</taxon>
        <taxon>Blattoidea</taxon>
        <taxon>Termitoidae</taxon>
        <taxon>Kalotermitidae</taxon>
        <taxon>Cryptotermitinae</taxon>
        <taxon>Cryptotermes</taxon>
    </lineage>
</organism>
<dbReference type="FunCoup" id="A0A2J7QQZ9">
    <property type="interactions" value="877"/>
</dbReference>
<dbReference type="InParanoid" id="A0A2J7QQZ9"/>
<dbReference type="AlphaFoldDB" id="A0A2J7QQZ9"/>
<dbReference type="Gene3D" id="3.40.309.10">
    <property type="entry name" value="Aldehyde Dehydrogenase, Chain A, domain 2"/>
    <property type="match status" value="1"/>
</dbReference>
<comment type="function">
    <text evidence="1">Catalyzes one step in the degradation of the inhibitory neurotransmitter gamma-aminobutyric acid (GABA).</text>
</comment>
<dbReference type="STRING" id="105785.A0A2J7QQZ9"/>
<feature type="domain" description="Aldehyde dehydrogenase" evidence="8">
    <location>
        <begin position="32"/>
        <end position="494"/>
    </location>
</feature>
<evidence type="ECO:0000256" key="1">
    <source>
        <dbReference type="ARBA" id="ARBA00003743"/>
    </source>
</evidence>
<gene>
    <name evidence="9" type="primary">Aldh5a1</name>
    <name evidence="9" type="ORF">B7P43_G01182</name>
</gene>
<dbReference type="FunFam" id="3.40.605.10:FF:000005">
    <property type="entry name" value="Succinate-semialdehyde dehydrogenase I"/>
    <property type="match status" value="1"/>
</dbReference>
<dbReference type="PANTHER" id="PTHR43353">
    <property type="entry name" value="SUCCINATE-SEMIALDEHYDE DEHYDROGENASE, MITOCHONDRIAL"/>
    <property type="match status" value="1"/>
</dbReference>
<dbReference type="InterPro" id="IPR029510">
    <property type="entry name" value="Ald_DH_CS_GLU"/>
</dbReference>
<evidence type="ECO:0000313" key="9">
    <source>
        <dbReference type="EMBL" id="PNF31012.1"/>
    </source>
</evidence>
<dbReference type="Gene3D" id="3.40.605.10">
    <property type="entry name" value="Aldehyde Dehydrogenase, Chain A, domain 1"/>
    <property type="match status" value="1"/>
</dbReference>
<comment type="pathway">
    <text evidence="2 7">Amino-acid degradation; 4-aminobutanoate degradation.</text>
</comment>
<comment type="similarity">
    <text evidence="3 6">Belongs to the aldehyde dehydrogenase family.</text>
</comment>
<dbReference type="UniPathway" id="UPA00733"/>
<evidence type="ECO:0000256" key="2">
    <source>
        <dbReference type="ARBA" id="ARBA00005176"/>
    </source>
</evidence>
<reference evidence="9 10" key="1">
    <citation type="submission" date="2017-12" db="EMBL/GenBank/DDBJ databases">
        <title>Hemimetabolous genomes reveal molecular basis of termite eusociality.</title>
        <authorList>
            <person name="Harrison M.C."/>
            <person name="Jongepier E."/>
            <person name="Robertson H.M."/>
            <person name="Arning N."/>
            <person name="Bitard-Feildel T."/>
            <person name="Chao H."/>
            <person name="Childers C.P."/>
            <person name="Dinh H."/>
            <person name="Doddapaneni H."/>
            <person name="Dugan S."/>
            <person name="Gowin J."/>
            <person name="Greiner C."/>
            <person name="Han Y."/>
            <person name="Hu H."/>
            <person name="Hughes D.S.T."/>
            <person name="Huylmans A.-K."/>
            <person name="Kemena C."/>
            <person name="Kremer L.P.M."/>
            <person name="Lee S.L."/>
            <person name="Lopez-Ezquerra A."/>
            <person name="Mallet L."/>
            <person name="Monroy-Kuhn J.M."/>
            <person name="Moser A."/>
            <person name="Murali S.C."/>
            <person name="Muzny D.M."/>
            <person name="Otani S."/>
            <person name="Piulachs M.-D."/>
            <person name="Poelchau M."/>
            <person name="Qu J."/>
            <person name="Schaub F."/>
            <person name="Wada-Katsumata A."/>
            <person name="Worley K.C."/>
            <person name="Xie Q."/>
            <person name="Ylla G."/>
            <person name="Poulsen M."/>
            <person name="Gibbs R.A."/>
            <person name="Schal C."/>
            <person name="Richards S."/>
            <person name="Belles X."/>
            <person name="Korb J."/>
            <person name="Bornberg-Bauer E."/>
        </authorList>
    </citation>
    <scope>NUCLEOTIDE SEQUENCE [LARGE SCALE GENOMIC DNA]</scope>
    <source>
        <tissue evidence="9">Whole body</tissue>
    </source>
</reference>
<sequence>MGLGRLIIRQTHAVLQTQVPLVRDKAFINGAWVAAASGKMFDVIDPASGKVVGSVPDMDAYDTAKAIQAATDAFQTWKNTTAKERSEYLRKWYDVLVKHHEDLATLITAEAGKPWKEAHGEVSYGNSFVEWFSEEARRTHGEILASPTRTKEMILIRQPIGVAALITPWNFPIAMITRKAGAALAAGCTCVVKPAEDTPLTALALGHLAEEAGLPKGVFNVITSSRTNAPQVGKLLCESPLVAGISFTGSTAVGKLLYKQSSSGVKRLALELGGNAPFIVFNSADIDKAVEGAVASKFRNCGQTCVSANRFLIQDEIFDLFIERICNKMKTLAMGFGMDHSCSLGPLINTAQAHKVNTIVQDAIKKGAKIHLGGKPASTLGERFYEPTLLTNISESMMCYNEEIFGPVAVCIRFKTEEEALTIANSTRQGLAGYFFSNDVPQLWRVAKGLAVGMVGINEGIISTAEAAFGGIKESGIGREGSHHGIDEFTYTKYMCFGNL</sequence>
<dbReference type="EC" id="1.2.1.24" evidence="7"/>
<dbReference type="Pfam" id="PF00171">
    <property type="entry name" value="Aldedh"/>
    <property type="match status" value="1"/>
</dbReference>
<comment type="subunit">
    <text evidence="7">Homotetramer.</text>
</comment>
<comment type="caution">
    <text evidence="9">The sequence shown here is derived from an EMBL/GenBank/DDBJ whole genome shotgun (WGS) entry which is preliminary data.</text>
</comment>
<dbReference type="GO" id="GO:0004777">
    <property type="term" value="F:succinate-semialdehyde dehydrogenase (NAD+) activity"/>
    <property type="evidence" value="ECO:0007669"/>
    <property type="project" value="UniProtKB-UniRule"/>
</dbReference>
<dbReference type="InterPro" id="IPR050740">
    <property type="entry name" value="Aldehyde_DH_Superfamily"/>
</dbReference>
<dbReference type="EMBL" id="NEVH01012081">
    <property type="protein sequence ID" value="PNF31012.1"/>
    <property type="molecule type" value="Genomic_DNA"/>
</dbReference>
<dbReference type="PROSITE" id="PS00687">
    <property type="entry name" value="ALDEHYDE_DEHYDR_GLU"/>
    <property type="match status" value="1"/>
</dbReference>
<keyword evidence="7" id="KW-0520">NAD</keyword>
<dbReference type="PANTHER" id="PTHR43353:SF5">
    <property type="entry name" value="SUCCINATE-SEMIALDEHYDE DEHYDROGENASE, MITOCHONDRIAL"/>
    <property type="match status" value="1"/>
</dbReference>
<dbReference type="InterPro" id="IPR010102">
    <property type="entry name" value="Succ_semiAld_DH"/>
</dbReference>
<proteinExistence type="inferred from homology"/>
<accession>A0A2J7QQZ9</accession>
<evidence type="ECO:0000259" key="8">
    <source>
        <dbReference type="Pfam" id="PF00171"/>
    </source>
</evidence>
<protein>
    <recommendedName>
        <fullName evidence="7">Succinate-semialdehyde dehydrogenase</fullName>
        <ecNumber evidence="7">1.2.1.24</ecNumber>
    </recommendedName>
</protein>
<keyword evidence="10" id="KW-1185">Reference proteome</keyword>
<dbReference type="CDD" id="cd07103">
    <property type="entry name" value="ALDH_F5_SSADH_GabD"/>
    <property type="match status" value="1"/>
</dbReference>
<evidence type="ECO:0000256" key="3">
    <source>
        <dbReference type="ARBA" id="ARBA00009986"/>
    </source>
</evidence>
<evidence type="ECO:0000256" key="7">
    <source>
        <dbReference type="RuleBase" id="RU365091"/>
    </source>
</evidence>
<dbReference type="GO" id="GO:0005739">
    <property type="term" value="C:mitochondrion"/>
    <property type="evidence" value="ECO:0007669"/>
    <property type="project" value="UniProtKB-SubCell"/>
</dbReference>
<dbReference type="InterPro" id="IPR015590">
    <property type="entry name" value="Aldehyde_DH_dom"/>
</dbReference>
<keyword evidence="7" id="KW-0496">Mitochondrion</keyword>
<evidence type="ECO:0000313" key="10">
    <source>
        <dbReference type="Proteomes" id="UP000235965"/>
    </source>
</evidence>
<dbReference type="InterPro" id="IPR016163">
    <property type="entry name" value="Ald_DH_C"/>
</dbReference>
<dbReference type="InterPro" id="IPR016162">
    <property type="entry name" value="Ald_DH_N"/>
</dbReference>
<evidence type="ECO:0000256" key="4">
    <source>
        <dbReference type="ARBA" id="ARBA00023002"/>
    </source>
</evidence>
<dbReference type="GO" id="GO:0009450">
    <property type="term" value="P:gamma-aminobutyric acid catabolic process"/>
    <property type="evidence" value="ECO:0007669"/>
    <property type="project" value="UniProtKB-UniRule"/>
</dbReference>
<evidence type="ECO:0000256" key="5">
    <source>
        <dbReference type="PROSITE-ProRule" id="PRU10007"/>
    </source>
</evidence>
<comment type="catalytic activity">
    <reaction evidence="7">
        <text>succinate semialdehyde + NAD(+) + H2O = succinate + NADH + 2 H(+)</text>
        <dbReference type="Rhea" id="RHEA:13217"/>
        <dbReference type="ChEBI" id="CHEBI:15377"/>
        <dbReference type="ChEBI" id="CHEBI:15378"/>
        <dbReference type="ChEBI" id="CHEBI:30031"/>
        <dbReference type="ChEBI" id="CHEBI:57540"/>
        <dbReference type="ChEBI" id="CHEBI:57706"/>
        <dbReference type="ChEBI" id="CHEBI:57945"/>
        <dbReference type="EC" id="1.2.1.24"/>
    </reaction>
</comment>
<name>A0A2J7QQZ9_9NEOP</name>
<dbReference type="Proteomes" id="UP000235965">
    <property type="component" value="Unassembled WGS sequence"/>
</dbReference>
<dbReference type="FunFam" id="3.40.309.10:FF:000004">
    <property type="entry name" value="Succinate-semialdehyde dehydrogenase I"/>
    <property type="match status" value="1"/>
</dbReference>
<keyword evidence="4 6" id="KW-0560">Oxidoreductase</keyword>